<dbReference type="EMBL" id="JAKOGI010000602">
    <property type="protein sequence ID" value="KAJ8432488.1"/>
    <property type="molecule type" value="Genomic_DNA"/>
</dbReference>
<dbReference type="Proteomes" id="UP001153076">
    <property type="component" value="Unassembled WGS sequence"/>
</dbReference>
<name>A0A9Q1JWS0_9CARY</name>
<reference evidence="1" key="1">
    <citation type="submission" date="2022-04" db="EMBL/GenBank/DDBJ databases">
        <title>Carnegiea gigantea Genome sequencing and assembly v2.</title>
        <authorList>
            <person name="Copetti D."/>
            <person name="Sanderson M.J."/>
            <person name="Burquez A."/>
            <person name="Wojciechowski M.F."/>
        </authorList>
    </citation>
    <scope>NUCLEOTIDE SEQUENCE</scope>
    <source>
        <strain evidence="1">SGP5-SGP5p</strain>
        <tissue evidence="1">Aerial part</tissue>
    </source>
</reference>
<proteinExistence type="predicted"/>
<organism evidence="1 2">
    <name type="scientific">Carnegiea gigantea</name>
    <dbReference type="NCBI Taxonomy" id="171969"/>
    <lineage>
        <taxon>Eukaryota</taxon>
        <taxon>Viridiplantae</taxon>
        <taxon>Streptophyta</taxon>
        <taxon>Embryophyta</taxon>
        <taxon>Tracheophyta</taxon>
        <taxon>Spermatophyta</taxon>
        <taxon>Magnoliopsida</taxon>
        <taxon>eudicotyledons</taxon>
        <taxon>Gunneridae</taxon>
        <taxon>Pentapetalae</taxon>
        <taxon>Caryophyllales</taxon>
        <taxon>Cactineae</taxon>
        <taxon>Cactaceae</taxon>
        <taxon>Cactoideae</taxon>
        <taxon>Echinocereeae</taxon>
        <taxon>Carnegiea</taxon>
    </lineage>
</organism>
<accession>A0A9Q1JWS0</accession>
<sequence length="212" mass="23176">MFISSTYSPHASDSKKKESDLFNANMSKDEGELGSKPKLKIVHSGKPLECFVLPMEVDSSLIKIPGTDVTIPTIPIQSIAPLPQEKTDDVNFKEDLAHGSLPFPCFPSIGRIPSIGKDLFDNRSRLDGSKGVCSSKDDEVKSIHKSNAPSLVPHPQRPLRAPQVGISVFNAYAIIKEVDKNAARVFGKPILDKVSRTPFDRLHSLKGDFGNL</sequence>
<comment type="caution">
    <text evidence="1">The sequence shown here is derived from an EMBL/GenBank/DDBJ whole genome shotgun (WGS) entry which is preliminary data.</text>
</comment>
<dbReference type="AlphaFoldDB" id="A0A9Q1JWS0"/>
<protein>
    <submittedName>
        <fullName evidence="1">Uncharacterized protein</fullName>
    </submittedName>
</protein>
<evidence type="ECO:0000313" key="2">
    <source>
        <dbReference type="Proteomes" id="UP001153076"/>
    </source>
</evidence>
<evidence type="ECO:0000313" key="1">
    <source>
        <dbReference type="EMBL" id="KAJ8432488.1"/>
    </source>
</evidence>
<keyword evidence="2" id="KW-1185">Reference proteome</keyword>
<gene>
    <name evidence="1" type="ORF">Cgig2_003565</name>
</gene>